<evidence type="ECO:0000256" key="11">
    <source>
        <dbReference type="ARBA" id="ARBA00023214"/>
    </source>
</evidence>
<organism evidence="16 17">
    <name type="scientific">Mya arenaria</name>
    <name type="common">Soft-shell clam</name>
    <dbReference type="NCBI Taxonomy" id="6604"/>
    <lineage>
        <taxon>Eukaryota</taxon>
        <taxon>Metazoa</taxon>
        <taxon>Spiralia</taxon>
        <taxon>Lophotrochozoa</taxon>
        <taxon>Mollusca</taxon>
        <taxon>Bivalvia</taxon>
        <taxon>Autobranchia</taxon>
        <taxon>Heteroconchia</taxon>
        <taxon>Euheterodonta</taxon>
        <taxon>Imparidentia</taxon>
        <taxon>Neoheterodontei</taxon>
        <taxon>Myida</taxon>
        <taxon>Myoidea</taxon>
        <taxon>Myidae</taxon>
        <taxon>Mya</taxon>
    </lineage>
</organism>
<feature type="transmembrane region" description="Helical" evidence="13">
    <location>
        <begin position="296"/>
        <end position="317"/>
    </location>
</feature>
<keyword evidence="11 13" id="KW-0868">Chloride</keyword>
<evidence type="ECO:0000256" key="14">
    <source>
        <dbReference type="SAM" id="MobiDB-lite"/>
    </source>
</evidence>
<keyword evidence="4" id="KW-1003">Cell membrane</keyword>
<evidence type="ECO:0000256" key="8">
    <source>
        <dbReference type="ARBA" id="ARBA00023136"/>
    </source>
</evidence>
<keyword evidence="12 13" id="KW-0407">Ion channel</keyword>
<comment type="caution">
    <text evidence="13">Lacks conserved residue(s) required for the propagation of feature annotation.</text>
</comment>
<keyword evidence="9 13" id="KW-0869">Chloride channel</keyword>
<dbReference type="Proteomes" id="UP001164746">
    <property type="component" value="Chromosome 2"/>
</dbReference>
<comment type="similarity">
    <text evidence="2 13">Belongs to the tweety family.</text>
</comment>
<sequence>MLLVPTLGCVVLGALADAGYVVSTVKVGRRDACDIFAGRERLWSGSFDRFMDAADKKAAINEALAACSRKLPANNGSVAVGFFGNEEGNKGMQSTMDALQGTNDTLAGSLDTLSVLDEVSGNITSLWVEALKEVFKKRLTNATLEKEVSRMADEIKNQSSIMGGHDHPSLLAAPGPACLHTRQLEEVQILAHMALSDFCVDPDSFVIGQLEKKLSPDDCAIDDALTYIDKANKTLDEALLKTKKYNISQFLAGPVKELRGGLTSAKVNVVSLSDTVYCGQIHTHYVTALRGMCNRALVGMSLILLMLPALGLCLILLQCCAPRIWFLLAVRKEYKIVDIKDPFLPRPPPYHTYGTIGGERTPLQEQPVMEDRDVLSRPHRVDSDDSPPPAVSTSTLELSDHTHGDCMKRCVFILTADNKYASPVLHGAIMNTTERLHGSDEITNLSTAGVRIIFHNFTTEEYNEDSTTGCHCFGKF</sequence>
<evidence type="ECO:0000256" key="13">
    <source>
        <dbReference type="RuleBase" id="RU361114"/>
    </source>
</evidence>
<evidence type="ECO:0000256" key="12">
    <source>
        <dbReference type="ARBA" id="ARBA00023303"/>
    </source>
</evidence>
<keyword evidence="10" id="KW-0325">Glycoprotein</keyword>
<evidence type="ECO:0000256" key="4">
    <source>
        <dbReference type="ARBA" id="ARBA00022475"/>
    </source>
</evidence>
<keyword evidence="17" id="KW-1185">Reference proteome</keyword>
<evidence type="ECO:0000256" key="7">
    <source>
        <dbReference type="ARBA" id="ARBA00023065"/>
    </source>
</evidence>
<keyword evidence="7 13" id="KW-0406">Ion transport</keyword>
<dbReference type="PANTHER" id="PTHR12424:SF8">
    <property type="entry name" value="PROTEIN TWEETY"/>
    <property type="match status" value="1"/>
</dbReference>
<comment type="subcellular location">
    <subcellularLocation>
        <location evidence="1">Cell membrane</location>
        <topology evidence="1">Multi-pass membrane protein</topology>
    </subcellularLocation>
</comment>
<keyword evidence="5 13" id="KW-0812">Transmembrane</keyword>
<protein>
    <recommendedName>
        <fullName evidence="13">Protein tweety homolog</fullName>
    </recommendedName>
</protein>
<keyword evidence="6 13" id="KW-1133">Transmembrane helix</keyword>
<evidence type="ECO:0000256" key="3">
    <source>
        <dbReference type="ARBA" id="ARBA00022448"/>
    </source>
</evidence>
<evidence type="ECO:0000256" key="1">
    <source>
        <dbReference type="ARBA" id="ARBA00004651"/>
    </source>
</evidence>
<dbReference type="Pfam" id="PF04906">
    <property type="entry name" value="Tweety"/>
    <property type="match status" value="1"/>
</dbReference>
<dbReference type="PANTHER" id="PTHR12424">
    <property type="entry name" value="TWEETY-RELATED"/>
    <property type="match status" value="1"/>
</dbReference>
<name>A0ABY7DGE7_MYAAR</name>
<accession>A0ABY7DGE7</accession>
<dbReference type="EMBL" id="CP111013">
    <property type="protein sequence ID" value="WAQ96764.1"/>
    <property type="molecule type" value="Genomic_DNA"/>
</dbReference>
<proteinExistence type="inferred from homology"/>
<evidence type="ECO:0000313" key="16">
    <source>
        <dbReference type="EMBL" id="WAQ96764.1"/>
    </source>
</evidence>
<feature type="signal peptide" evidence="15">
    <location>
        <begin position="1"/>
        <end position="16"/>
    </location>
</feature>
<keyword evidence="15" id="KW-0732">Signal</keyword>
<feature type="region of interest" description="Disordered" evidence="14">
    <location>
        <begin position="375"/>
        <end position="396"/>
    </location>
</feature>
<evidence type="ECO:0000256" key="15">
    <source>
        <dbReference type="SAM" id="SignalP"/>
    </source>
</evidence>
<gene>
    <name evidence="16" type="ORF">MAR_029454</name>
</gene>
<feature type="chain" id="PRO_5045386801" description="Protein tweety homolog" evidence="15">
    <location>
        <begin position="17"/>
        <end position="476"/>
    </location>
</feature>
<evidence type="ECO:0000256" key="9">
    <source>
        <dbReference type="ARBA" id="ARBA00023173"/>
    </source>
</evidence>
<keyword evidence="3 13" id="KW-0813">Transport</keyword>
<reference evidence="16" key="1">
    <citation type="submission" date="2022-11" db="EMBL/GenBank/DDBJ databases">
        <title>Centuries of genome instability and evolution in soft-shell clam transmissible cancer (bioRxiv).</title>
        <authorList>
            <person name="Hart S.F.M."/>
            <person name="Yonemitsu M.A."/>
            <person name="Giersch R.M."/>
            <person name="Beal B.F."/>
            <person name="Arriagada G."/>
            <person name="Davis B.W."/>
            <person name="Ostrander E.A."/>
            <person name="Goff S.P."/>
            <person name="Metzger M.J."/>
        </authorList>
    </citation>
    <scope>NUCLEOTIDE SEQUENCE</scope>
    <source>
        <strain evidence="16">MELC-2E11</strain>
        <tissue evidence="16">Siphon/mantle</tissue>
    </source>
</reference>
<evidence type="ECO:0000256" key="10">
    <source>
        <dbReference type="ARBA" id="ARBA00023180"/>
    </source>
</evidence>
<dbReference type="InterPro" id="IPR006990">
    <property type="entry name" value="Tweety"/>
</dbReference>
<comment type="function">
    <text evidence="13">Probable chloride channel.</text>
</comment>
<evidence type="ECO:0000313" key="17">
    <source>
        <dbReference type="Proteomes" id="UP001164746"/>
    </source>
</evidence>
<keyword evidence="8 13" id="KW-0472">Membrane</keyword>
<evidence type="ECO:0000256" key="2">
    <source>
        <dbReference type="ARBA" id="ARBA00009849"/>
    </source>
</evidence>
<evidence type="ECO:0000256" key="6">
    <source>
        <dbReference type="ARBA" id="ARBA00022989"/>
    </source>
</evidence>
<evidence type="ECO:0000256" key="5">
    <source>
        <dbReference type="ARBA" id="ARBA00022692"/>
    </source>
</evidence>